<comment type="caution">
    <text evidence="10">The sequence shown here is derived from an EMBL/GenBank/DDBJ whole genome shotgun (WGS) entry which is preliminary data.</text>
</comment>
<keyword evidence="6" id="KW-0511">Multifunctional enzyme</keyword>
<dbReference type="Proteomes" id="UP000050384">
    <property type="component" value="Unassembled WGS sequence"/>
</dbReference>
<accession>A0A0Q0E9C6</accession>
<evidence type="ECO:0000256" key="8">
    <source>
        <dbReference type="ARBA" id="ARBA00049902"/>
    </source>
</evidence>
<organism evidence="10 11">
    <name type="scientific">Pseudomonas syringae pv. spinaceae</name>
    <dbReference type="NCBI Taxonomy" id="264459"/>
    <lineage>
        <taxon>Bacteria</taxon>
        <taxon>Pseudomonadati</taxon>
        <taxon>Pseudomonadota</taxon>
        <taxon>Gammaproteobacteria</taxon>
        <taxon>Pseudomonadales</taxon>
        <taxon>Pseudomonadaceae</taxon>
        <taxon>Pseudomonas</taxon>
        <taxon>Pseudomonas syringae</taxon>
    </lineage>
</organism>
<dbReference type="SUPFAM" id="SSF56601">
    <property type="entry name" value="beta-lactamase/transpeptidase-like"/>
    <property type="match status" value="1"/>
</dbReference>
<reference evidence="10 11" key="1">
    <citation type="submission" date="2015-09" db="EMBL/GenBank/DDBJ databases">
        <title>Genome announcement of multiple Pseudomonas syringae strains.</title>
        <authorList>
            <person name="Thakur S."/>
            <person name="Wang P.W."/>
            <person name="Gong Y."/>
            <person name="Weir B.S."/>
            <person name="Guttman D.S."/>
        </authorList>
    </citation>
    <scope>NUCLEOTIDE SEQUENCE [LARGE SCALE GENOMIC DNA]</scope>
    <source>
        <strain evidence="10 11">ICMP16929</strain>
    </source>
</reference>
<dbReference type="PATRIC" id="fig|264459.3.peg.5265"/>
<dbReference type="Pfam" id="PF00912">
    <property type="entry name" value="Transgly"/>
    <property type="match status" value="1"/>
</dbReference>
<keyword evidence="3" id="KW-0645">Protease</keyword>
<dbReference type="GO" id="GO:0006508">
    <property type="term" value="P:proteolysis"/>
    <property type="evidence" value="ECO:0007669"/>
    <property type="project" value="UniProtKB-KW"/>
</dbReference>
<evidence type="ECO:0000256" key="6">
    <source>
        <dbReference type="ARBA" id="ARBA00023268"/>
    </source>
</evidence>
<keyword evidence="5" id="KW-0808">Transferase</keyword>
<evidence type="ECO:0000313" key="10">
    <source>
        <dbReference type="EMBL" id="KPZ10093.1"/>
    </source>
</evidence>
<dbReference type="InterPro" id="IPR023346">
    <property type="entry name" value="Lysozyme-like_dom_sf"/>
</dbReference>
<evidence type="ECO:0000256" key="4">
    <source>
        <dbReference type="ARBA" id="ARBA00022676"/>
    </source>
</evidence>
<dbReference type="AlphaFoldDB" id="A0A0Q0E9C6"/>
<keyword evidence="4" id="KW-0328">Glycosyltransferase</keyword>
<feature type="domain" description="Glycosyl transferase family 51" evidence="9">
    <location>
        <begin position="22"/>
        <end position="224"/>
    </location>
</feature>
<evidence type="ECO:0000256" key="5">
    <source>
        <dbReference type="ARBA" id="ARBA00022679"/>
    </source>
</evidence>
<keyword evidence="2" id="KW-0121">Carboxypeptidase</keyword>
<evidence type="ECO:0000259" key="9">
    <source>
        <dbReference type="Pfam" id="PF00912"/>
    </source>
</evidence>
<dbReference type="EMBL" id="LJRI01000192">
    <property type="protein sequence ID" value="KPZ10093.1"/>
    <property type="molecule type" value="Genomic_DNA"/>
</dbReference>
<dbReference type="GO" id="GO:0009252">
    <property type="term" value="P:peptidoglycan biosynthetic process"/>
    <property type="evidence" value="ECO:0007669"/>
    <property type="project" value="UniProtKB-UniPathway"/>
</dbReference>
<dbReference type="Gene3D" id="3.40.710.10">
    <property type="entry name" value="DD-peptidase/beta-lactamase superfamily"/>
    <property type="match status" value="1"/>
</dbReference>
<dbReference type="Gene3D" id="1.10.3810.10">
    <property type="entry name" value="Biosynthetic peptidoglycan transglycosylase-like"/>
    <property type="match status" value="1"/>
</dbReference>
<dbReference type="InterPro" id="IPR050396">
    <property type="entry name" value="Glycosyltr_51/Transpeptidase"/>
</dbReference>
<evidence type="ECO:0000313" key="11">
    <source>
        <dbReference type="Proteomes" id="UP000050384"/>
    </source>
</evidence>
<dbReference type="GO" id="GO:0008955">
    <property type="term" value="F:peptidoglycan glycosyltransferase activity"/>
    <property type="evidence" value="ECO:0007669"/>
    <property type="project" value="UniProtKB-EC"/>
</dbReference>
<dbReference type="GO" id="GO:0004180">
    <property type="term" value="F:carboxypeptidase activity"/>
    <property type="evidence" value="ECO:0007669"/>
    <property type="project" value="UniProtKB-KW"/>
</dbReference>
<dbReference type="RefSeq" id="WP_057426341.1">
    <property type="nucleotide sequence ID" value="NZ_LJRI01000192.1"/>
</dbReference>
<comment type="pathway">
    <text evidence="1">Cell wall biogenesis; peptidoglycan biosynthesis.</text>
</comment>
<dbReference type="InterPro" id="IPR012338">
    <property type="entry name" value="Beta-lactam/transpept-like"/>
</dbReference>
<evidence type="ECO:0000256" key="3">
    <source>
        <dbReference type="ARBA" id="ARBA00022670"/>
    </source>
</evidence>
<dbReference type="SUPFAM" id="SSF53955">
    <property type="entry name" value="Lysozyme-like"/>
    <property type="match status" value="1"/>
</dbReference>
<evidence type="ECO:0000256" key="1">
    <source>
        <dbReference type="ARBA" id="ARBA00004752"/>
    </source>
</evidence>
<gene>
    <name evidence="10" type="ORF">ALO94_03312</name>
</gene>
<dbReference type="GO" id="GO:0030288">
    <property type="term" value="C:outer membrane-bounded periplasmic space"/>
    <property type="evidence" value="ECO:0007669"/>
    <property type="project" value="TreeGrafter"/>
</dbReference>
<dbReference type="PANTHER" id="PTHR32282:SF24">
    <property type="entry name" value="GLYCOSYL TRANSFERASE FAMILY 51 DOMAIN-CONTAINING PROTEIN"/>
    <property type="match status" value="1"/>
</dbReference>
<keyword evidence="3" id="KW-0378">Hydrolase</keyword>
<dbReference type="InterPro" id="IPR001264">
    <property type="entry name" value="Glyco_trans_51"/>
</dbReference>
<dbReference type="InterPro" id="IPR036950">
    <property type="entry name" value="PBP_transglycosylase"/>
</dbReference>
<evidence type="ECO:0000256" key="7">
    <source>
        <dbReference type="ARBA" id="ARBA00044770"/>
    </source>
</evidence>
<sequence length="906" mass="100639">GFFVPYEEKTQAGLSITDCRGAPLYEFRYPQQFYATFASVPPLLVHSLLFIENRDLLDPQQPLANPAVDWPRFVKAAWSQVAKMFALPGQSAGGSTLATQLEKYRHSPDGLTQSGSEKLRQMISASVRAYQPGAETLAVRQRVVRDYLNSVPLSAVPGHGEVHGLAEGLRVWFGVDFARTNQLLASGPTDQQGLADKALALREVLSLVIAQRRPSHYLAKGRTELAELTDSHIRLLAQANIIDPPLAEAALAAKVTYRDWAQQPTLQPIETNKGISVARTRLSNLLNRPLYDLDRLDLSATSTLHGDLQRSVSQYLRDLADPEFAAKVGLLGEHLLTPASTTQVRYSFTLFERGADGSRVRVQTDSTDQPFDINEGSKLELGSTAKMRVLTTYLEIIAELHGRYAGMSTAELRKVTVEEPDRLTRWAVDYLLLNKDRDLAKMLSAALDRTYSASPAEAFFTGGGLHRFNNFRREDNERIPTLRESLRESINLPFIRLMRDVVRYSTYQAPNNSAALLKDDDDPRRQEYLSQFADREGTVFLLRFWKRYKDKTTQERLDTFLDGIHPTAIRLAAVHRYLLPGADQATFNTFVRAHLEEPKATSTLTDKRLTDLYQSYGPGAYNLPDQGYIARVHPLDLWLVGYLLKHPDAQFKDAAAASRFERQEVYGWLFKSRHKGARDSRVRTMMEVEAFLDIEQRWQRVGYPFDHLVPSLATAIGSSGDRPAALAELIGIIQNDGIRLPPVRIDSLHFAADTPYDTELIINPELGQRVLPSEVATAMREALSQVVDGGTAKRVQGTFKMQDGSVLAMGGKTGTGDNRIESIGAGGRILSSRAINRTATFVFYIGDNHFGALTAFVPGRAAEGFRFTSALPVQVLKGMAPILTPYLENHGQAMCNAPLADPPTGA</sequence>
<dbReference type="EC" id="2.4.99.28" evidence="7"/>
<evidence type="ECO:0000256" key="2">
    <source>
        <dbReference type="ARBA" id="ARBA00022645"/>
    </source>
</evidence>
<dbReference type="PANTHER" id="PTHR32282">
    <property type="entry name" value="BINDING PROTEIN TRANSPEPTIDASE, PUTATIVE-RELATED"/>
    <property type="match status" value="1"/>
</dbReference>
<dbReference type="UniPathway" id="UPA00219"/>
<protein>
    <recommendedName>
        <fullName evidence="7">peptidoglycan glycosyltransferase</fullName>
        <ecNumber evidence="7">2.4.99.28</ecNumber>
    </recommendedName>
</protein>
<proteinExistence type="predicted"/>
<feature type="non-terminal residue" evidence="10">
    <location>
        <position position="1"/>
    </location>
</feature>
<comment type="catalytic activity">
    <reaction evidence="8">
        <text>[GlcNAc-(1-&gt;4)-Mur2Ac(oyl-L-Ala-gamma-D-Glu-L-Lys-D-Ala-D-Ala)](n)-di-trans,octa-cis-undecaprenyl diphosphate + beta-D-GlcNAc-(1-&gt;4)-Mur2Ac(oyl-L-Ala-gamma-D-Glu-L-Lys-D-Ala-D-Ala)-di-trans,octa-cis-undecaprenyl diphosphate = [GlcNAc-(1-&gt;4)-Mur2Ac(oyl-L-Ala-gamma-D-Glu-L-Lys-D-Ala-D-Ala)](n+1)-di-trans,octa-cis-undecaprenyl diphosphate + di-trans,octa-cis-undecaprenyl diphosphate + H(+)</text>
        <dbReference type="Rhea" id="RHEA:23708"/>
        <dbReference type="Rhea" id="RHEA-COMP:9602"/>
        <dbReference type="Rhea" id="RHEA-COMP:9603"/>
        <dbReference type="ChEBI" id="CHEBI:15378"/>
        <dbReference type="ChEBI" id="CHEBI:58405"/>
        <dbReference type="ChEBI" id="CHEBI:60033"/>
        <dbReference type="ChEBI" id="CHEBI:78435"/>
        <dbReference type="EC" id="2.4.99.28"/>
    </reaction>
</comment>
<name>A0A0Q0E9C6_PSESX</name>